<dbReference type="SUPFAM" id="SSF46565">
    <property type="entry name" value="Chaperone J-domain"/>
    <property type="match status" value="1"/>
</dbReference>
<gene>
    <name evidence="3" type="ORF">SH580_15230</name>
</gene>
<evidence type="ECO:0000313" key="4">
    <source>
        <dbReference type="Proteomes" id="UP001324993"/>
    </source>
</evidence>
<keyword evidence="4" id="KW-1185">Reference proteome</keyword>
<accession>A0ABZ0RF31</accession>
<dbReference type="InterPro" id="IPR036869">
    <property type="entry name" value="J_dom_sf"/>
</dbReference>
<dbReference type="CDD" id="cd06257">
    <property type="entry name" value="DnaJ"/>
    <property type="match status" value="1"/>
</dbReference>
<dbReference type="RefSeq" id="WP_319831697.1">
    <property type="nucleotide sequence ID" value="NZ_CP138858.1"/>
</dbReference>
<feature type="region of interest" description="Disordered" evidence="2">
    <location>
        <begin position="305"/>
        <end position="336"/>
    </location>
</feature>
<dbReference type="EMBL" id="CP138858">
    <property type="protein sequence ID" value="WPJ94785.1"/>
    <property type="molecule type" value="Genomic_DNA"/>
</dbReference>
<dbReference type="InterPro" id="IPR001623">
    <property type="entry name" value="DnaJ_domain"/>
</dbReference>
<evidence type="ECO:0000313" key="3">
    <source>
        <dbReference type="EMBL" id="WPJ94785.1"/>
    </source>
</evidence>
<dbReference type="Gene3D" id="1.10.287.110">
    <property type="entry name" value="DnaJ domain"/>
    <property type="match status" value="1"/>
</dbReference>
<name>A0ABZ0RF31_9BACT</name>
<keyword evidence="1" id="KW-0175">Coiled coil</keyword>
<sequence>MRKALSTCKRLRKELDKKQALLAHFEDEDRAAFQRWLNSTHGVLLTQVRELREEVSAHQFILHHLSHCAYYSFEDVPKLYQELFQLKKKGMLYSYVPPQSKPEAEDADEEDWDDVFDDDEDWSDDFYDQSYGEARSEQGQSEGAEQVASARKAANNVRLKSCYRQLAKRLHPDHSELEEAIREKRWHEIQEAYHNNDLEGLLRVEAVCDMDDEGLSVKLGLARLRDLAAYQKSHLLPIRDALRSAKKDIAFDFSNKGPTSQLEYEIAGGLKFESIDLKATVADLLRAAKAIRNEVEAELRESEIRAARAAQRQQRSKTTHSGPSHGGKQAAKPRSCAEVDAEQMTFF</sequence>
<organism evidence="3 4">
    <name type="scientific">Coraliomargarita algicola</name>
    <dbReference type="NCBI Taxonomy" id="3092156"/>
    <lineage>
        <taxon>Bacteria</taxon>
        <taxon>Pseudomonadati</taxon>
        <taxon>Verrucomicrobiota</taxon>
        <taxon>Opitutia</taxon>
        <taxon>Puniceicoccales</taxon>
        <taxon>Coraliomargaritaceae</taxon>
        <taxon>Coraliomargarita</taxon>
    </lineage>
</organism>
<reference evidence="3 4" key="1">
    <citation type="submission" date="2023-11" db="EMBL/GenBank/DDBJ databases">
        <title>Coraliomargarita sp. nov., isolated from marine algae.</title>
        <authorList>
            <person name="Lee J.K."/>
            <person name="Baek J.H."/>
            <person name="Kim J.M."/>
            <person name="Choi D.G."/>
            <person name="Jeon C.O."/>
        </authorList>
    </citation>
    <scope>NUCLEOTIDE SEQUENCE [LARGE SCALE GENOMIC DNA]</scope>
    <source>
        <strain evidence="3 4">J2-16</strain>
    </source>
</reference>
<proteinExistence type="predicted"/>
<dbReference type="Proteomes" id="UP001324993">
    <property type="component" value="Chromosome"/>
</dbReference>
<evidence type="ECO:0000256" key="2">
    <source>
        <dbReference type="SAM" id="MobiDB-lite"/>
    </source>
</evidence>
<protein>
    <submittedName>
        <fullName evidence="3">DnaJ domain-containing protein</fullName>
    </submittedName>
</protein>
<evidence type="ECO:0000256" key="1">
    <source>
        <dbReference type="SAM" id="Coils"/>
    </source>
</evidence>
<feature type="coiled-coil region" evidence="1">
    <location>
        <begin position="1"/>
        <end position="28"/>
    </location>
</feature>